<keyword evidence="7" id="KW-0067">ATP-binding</keyword>
<evidence type="ECO:0000259" key="12">
    <source>
        <dbReference type="PROSITE" id="PS50011"/>
    </source>
</evidence>
<feature type="region of interest" description="Disordered" evidence="10">
    <location>
        <begin position="18"/>
        <end position="53"/>
    </location>
</feature>
<feature type="signal peptide" evidence="11">
    <location>
        <begin position="1"/>
        <end position="20"/>
    </location>
</feature>
<accession>A0ABR3LKM5</accession>
<dbReference type="EMBL" id="JAYMGO010000021">
    <property type="protein sequence ID" value="KAL1253433.1"/>
    <property type="molecule type" value="Genomic_DNA"/>
</dbReference>
<keyword evidence="14" id="KW-1185">Reference proteome</keyword>
<evidence type="ECO:0000256" key="9">
    <source>
        <dbReference type="ARBA" id="ARBA00048679"/>
    </source>
</evidence>
<dbReference type="SMART" id="SM00220">
    <property type="entry name" value="S_TKc"/>
    <property type="match status" value="2"/>
</dbReference>
<proteinExistence type="inferred from homology"/>
<dbReference type="PROSITE" id="PS50011">
    <property type="entry name" value="PROTEIN_KINASE_DOM"/>
    <property type="match status" value="2"/>
</dbReference>
<keyword evidence="4" id="KW-0808">Transferase</keyword>
<dbReference type="Proteomes" id="UP001558613">
    <property type="component" value="Unassembled WGS sequence"/>
</dbReference>
<evidence type="ECO:0000256" key="7">
    <source>
        <dbReference type="ARBA" id="ARBA00022840"/>
    </source>
</evidence>
<organism evidence="13 14">
    <name type="scientific">Cirrhinus molitorella</name>
    <name type="common">mud carp</name>
    <dbReference type="NCBI Taxonomy" id="172907"/>
    <lineage>
        <taxon>Eukaryota</taxon>
        <taxon>Metazoa</taxon>
        <taxon>Chordata</taxon>
        <taxon>Craniata</taxon>
        <taxon>Vertebrata</taxon>
        <taxon>Euteleostomi</taxon>
        <taxon>Actinopterygii</taxon>
        <taxon>Neopterygii</taxon>
        <taxon>Teleostei</taxon>
        <taxon>Ostariophysi</taxon>
        <taxon>Cypriniformes</taxon>
        <taxon>Cyprinidae</taxon>
        <taxon>Labeoninae</taxon>
        <taxon>Labeonini</taxon>
        <taxon>Cirrhinus</taxon>
    </lineage>
</organism>
<evidence type="ECO:0000313" key="14">
    <source>
        <dbReference type="Proteomes" id="UP001558613"/>
    </source>
</evidence>
<evidence type="ECO:0000256" key="2">
    <source>
        <dbReference type="ARBA" id="ARBA00012513"/>
    </source>
</evidence>
<feature type="chain" id="PRO_5045554822" description="non-specific serine/threonine protein kinase" evidence="11">
    <location>
        <begin position="21"/>
        <end position="1051"/>
    </location>
</feature>
<evidence type="ECO:0000256" key="11">
    <source>
        <dbReference type="SAM" id="SignalP"/>
    </source>
</evidence>
<evidence type="ECO:0000256" key="1">
    <source>
        <dbReference type="ARBA" id="ARBA00005505"/>
    </source>
</evidence>
<keyword evidence="11" id="KW-0732">Signal</keyword>
<dbReference type="PANTHER" id="PTHR22984">
    <property type="entry name" value="SERINE/THREONINE-PROTEIN KINASE PIM"/>
    <property type="match status" value="1"/>
</dbReference>
<evidence type="ECO:0000256" key="3">
    <source>
        <dbReference type="ARBA" id="ARBA00022527"/>
    </source>
</evidence>
<evidence type="ECO:0000256" key="6">
    <source>
        <dbReference type="ARBA" id="ARBA00022777"/>
    </source>
</evidence>
<gene>
    <name evidence="13" type="ORF">QQF64_018126</name>
</gene>
<name>A0ABR3LKM5_9TELE</name>
<feature type="compositionally biased region" description="Basic and acidic residues" evidence="10">
    <location>
        <begin position="40"/>
        <end position="53"/>
    </location>
</feature>
<comment type="caution">
    <text evidence="13">The sequence shown here is derived from an EMBL/GenBank/DDBJ whole genome shotgun (WGS) entry which is preliminary data.</text>
</comment>
<dbReference type="InterPro" id="IPR000719">
    <property type="entry name" value="Prot_kinase_dom"/>
</dbReference>
<evidence type="ECO:0000256" key="4">
    <source>
        <dbReference type="ARBA" id="ARBA00022679"/>
    </source>
</evidence>
<dbReference type="EC" id="2.7.11.1" evidence="2"/>
<feature type="domain" description="Protein kinase" evidence="12">
    <location>
        <begin position="519"/>
        <end position="774"/>
    </location>
</feature>
<reference evidence="13 14" key="1">
    <citation type="submission" date="2023-09" db="EMBL/GenBank/DDBJ databases">
        <authorList>
            <person name="Wang M."/>
        </authorList>
    </citation>
    <scope>NUCLEOTIDE SEQUENCE [LARGE SCALE GENOMIC DNA]</scope>
    <source>
        <strain evidence="13">GT-2023</strain>
        <tissue evidence="13">Liver</tissue>
    </source>
</reference>
<dbReference type="InterPro" id="IPR051138">
    <property type="entry name" value="PIM_Ser/Thr_kinase"/>
</dbReference>
<keyword evidence="3" id="KW-0723">Serine/threonine-protein kinase</keyword>
<sequence>MVLFTLLGVIALLQRERKKANNTHSGQEENADQSDVPPARSDDREVDHNWSEDLSLKEPSGLLEVDNDRSEDLTLEDSITSCSHVDDDDWSDDFFRDLVGDLSEWSADVLHALNSVHFDSVQTPVAPDCSDDDLQATVYATSDSSDDVPEATVCASSSCSGDVPEATVCASSSCSGDVPEATVRASSSCSGDVPEATVRASSSCSGDVPEATVRASSSCSGDVPEATVRASSSCSGDVPEATVRASSSCSDDVPEATVRASSSCSDDVPEATVRASSSCSDDVHEATVCASSSCSDDVHEATVCAPSSCSDDVHEATVCAPSSCSDDVHEATVCAPSSCSDDVPEATVCASSNCSDDVPQTTACAMSSCSDGIPEAFCCATSESSDDVPQATVCVLSSCSDGIPEDLLCATSDSSDDVLKASFSGDVLQATVSPMSSNSDNVLEDTDSAISSCSDDVLQTTASAMSDSSEVVSSVCCDVSDCSVDAPQATVCQTEDIVPPQSTQLQDGTTIIDINSRQYEIGSQIGKGGFGTVYAATRLDDGLQVTIKFVSNRNVKFISINGGFKPLPLEVALLILANQGPRVQEIVQLLDWRVESDHYVLVLERPVPCEELNWFVLRKIVTLEEDVARVIIRQATFAAQTCCRRGVLHRDIKMENLLINPDTLEVKLIDFGCGDFLTDAGYTSFAGTREYCPPEYLMTGKYHGKPATVWSLGVLLFALLCGDFPKTEDLEKINSSTWAKDGLSEECCDFLRCCLQINPKHRLELEKLSLHDWFMIGDKENNNGTIMDINSCRYEISSQLVKGSCGTVYAATRLEDGLQVAIKFVSNRNRKFICVDGCSKPLPLEVALLILANQGPRVQEIVQLLDWSVESDHYILVLERPVPCEELNWFVLRQVMTIEEDVARVIMRQATFAAQTCCRRGVLHRDIKMENILINPDTLEVKLIGFGCSDFLSDVGYTSFAGTREYCPPEYLLTDKYHGKPATVWSLGVLLFALLCGDFPKIEDLEEINSSTWAKDGLSKECCDIICRCLQLDPKQRIDLEKLGLHDWFTA</sequence>
<evidence type="ECO:0000256" key="10">
    <source>
        <dbReference type="SAM" id="MobiDB-lite"/>
    </source>
</evidence>
<evidence type="ECO:0000256" key="5">
    <source>
        <dbReference type="ARBA" id="ARBA00022741"/>
    </source>
</evidence>
<dbReference type="Gene3D" id="1.10.510.10">
    <property type="entry name" value="Transferase(Phosphotransferase) domain 1"/>
    <property type="match status" value="2"/>
</dbReference>
<feature type="domain" description="Protein kinase" evidence="12">
    <location>
        <begin position="794"/>
        <end position="1049"/>
    </location>
</feature>
<dbReference type="PROSITE" id="PS00108">
    <property type="entry name" value="PROTEIN_KINASE_ST"/>
    <property type="match status" value="2"/>
</dbReference>
<keyword evidence="6" id="KW-0418">Kinase</keyword>
<dbReference type="Gene3D" id="3.30.200.20">
    <property type="entry name" value="Phosphorylase Kinase, domain 1"/>
    <property type="match status" value="2"/>
</dbReference>
<comment type="catalytic activity">
    <reaction evidence="9">
        <text>L-seryl-[protein] + ATP = O-phospho-L-seryl-[protein] + ADP + H(+)</text>
        <dbReference type="Rhea" id="RHEA:17989"/>
        <dbReference type="Rhea" id="RHEA-COMP:9863"/>
        <dbReference type="Rhea" id="RHEA-COMP:11604"/>
        <dbReference type="ChEBI" id="CHEBI:15378"/>
        <dbReference type="ChEBI" id="CHEBI:29999"/>
        <dbReference type="ChEBI" id="CHEBI:30616"/>
        <dbReference type="ChEBI" id="CHEBI:83421"/>
        <dbReference type="ChEBI" id="CHEBI:456216"/>
        <dbReference type="EC" id="2.7.11.1"/>
    </reaction>
</comment>
<dbReference type="PANTHER" id="PTHR22984:SF11">
    <property type="entry name" value="AURORA KINASE-RELATED"/>
    <property type="match status" value="1"/>
</dbReference>
<keyword evidence="5" id="KW-0547">Nucleotide-binding</keyword>
<dbReference type="InterPro" id="IPR008271">
    <property type="entry name" value="Ser/Thr_kinase_AS"/>
</dbReference>
<evidence type="ECO:0000313" key="13">
    <source>
        <dbReference type="EMBL" id="KAL1253433.1"/>
    </source>
</evidence>
<dbReference type="Pfam" id="PF00069">
    <property type="entry name" value="Pkinase"/>
    <property type="match status" value="2"/>
</dbReference>
<comment type="catalytic activity">
    <reaction evidence="8">
        <text>L-threonyl-[protein] + ATP = O-phospho-L-threonyl-[protein] + ADP + H(+)</text>
        <dbReference type="Rhea" id="RHEA:46608"/>
        <dbReference type="Rhea" id="RHEA-COMP:11060"/>
        <dbReference type="Rhea" id="RHEA-COMP:11605"/>
        <dbReference type="ChEBI" id="CHEBI:15378"/>
        <dbReference type="ChEBI" id="CHEBI:30013"/>
        <dbReference type="ChEBI" id="CHEBI:30616"/>
        <dbReference type="ChEBI" id="CHEBI:61977"/>
        <dbReference type="ChEBI" id="CHEBI:456216"/>
        <dbReference type="EC" id="2.7.11.1"/>
    </reaction>
</comment>
<dbReference type="SUPFAM" id="SSF56112">
    <property type="entry name" value="Protein kinase-like (PK-like)"/>
    <property type="match status" value="2"/>
</dbReference>
<dbReference type="InterPro" id="IPR011009">
    <property type="entry name" value="Kinase-like_dom_sf"/>
</dbReference>
<protein>
    <recommendedName>
        <fullName evidence="2">non-specific serine/threonine protein kinase</fullName>
        <ecNumber evidence="2">2.7.11.1</ecNumber>
    </recommendedName>
</protein>
<comment type="similarity">
    <text evidence="1">Belongs to the protein kinase superfamily. CAMK Ser/Thr protein kinase family. PIM subfamily.</text>
</comment>
<evidence type="ECO:0000256" key="8">
    <source>
        <dbReference type="ARBA" id="ARBA00047899"/>
    </source>
</evidence>